<protein>
    <submittedName>
        <fullName evidence="2">Uncharacterized protein</fullName>
    </submittedName>
</protein>
<evidence type="ECO:0000313" key="3">
    <source>
        <dbReference type="Proteomes" id="UP000796880"/>
    </source>
</evidence>
<comment type="caution">
    <text evidence="2">The sequence shown here is derived from an EMBL/GenBank/DDBJ whole genome shotgun (WGS) entry which is preliminary data.</text>
</comment>
<keyword evidence="1" id="KW-0472">Membrane</keyword>
<name>A0A8K0MJ24_9ROSA</name>
<proteinExistence type="predicted"/>
<dbReference type="EMBL" id="VOIH02000004">
    <property type="protein sequence ID" value="KAF3447712.1"/>
    <property type="molecule type" value="Genomic_DNA"/>
</dbReference>
<keyword evidence="1" id="KW-0812">Transmembrane</keyword>
<dbReference type="Proteomes" id="UP000796880">
    <property type="component" value="Unassembled WGS sequence"/>
</dbReference>
<evidence type="ECO:0000256" key="1">
    <source>
        <dbReference type="SAM" id="Phobius"/>
    </source>
</evidence>
<organism evidence="2 3">
    <name type="scientific">Rhamnella rubrinervis</name>
    <dbReference type="NCBI Taxonomy" id="2594499"/>
    <lineage>
        <taxon>Eukaryota</taxon>
        <taxon>Viridiplantae</taxon>
        <taxon>Streptophyta</taxon>
        <taxon>Embryophyta</taxon>
        <taxon>Tracheophyta</taxon>
        <taxon>Spermatophyta</taxon>
        <taxon>Magnoliopsida</taxon>
        <taxon>eudicotyledons</taxon>
        <taxon>Gunneridae</taxon>
        <taxon>Pentapetalae</taxon>
        <taxon>rosids</taxon>
        <taxon>fabids</taxon>
        <taxon>Rosales</taxon>
        <taxon>Rhamnaceae</taxon>
        <taxon>rhamnoid group</taxon>
        <taxon>Rhamneae</taxon>
        <taxon>Rhamnella</taxon>
    </lineage>
</organism>
<accession>A0A8K0MJ24</accession>
<keyword evidence="3" id="KW-1185">Reference proteome</keyword>
<evidence type="ECO:0000313" key="2">
    <source>
        <dbReference type="EMBL" id="KAF3447712.1"/>
    </source>
</evidence>
<dbReference type="AlphaFoldDB" id="A0A8K0MJ24"/>
<sequence length="215" mass="24518">MVVCTTSCRATTTVDGPTTRMAVIGGTATRASMGPPTAHCWCLPLGGLSFYIQYLFNLFFVPMNSENIVIIAVFYDGTWFKGDDGRYQFKDQSKVIEIPKNCTYVQLIDEVYKIVKVDRERYNVKIKYQYIVSYQPCGPQELNSDQDVKIFIYVVNAIMLVTSLHVEIILNFAKVYSTDKRNNDIYAKFNAESRSTHISTSCATTKIEEREKKMC</sequence>
<keyword evidence="1" id="KW-1133">Transmembrane helix</keyword>
<dbReference type="OrthoDB" id="1628660at2759"/>
<gene>
    <name evidence="2" type="ORF">FNV43_RR08415</name>
</gene>
<reference evidence="2" key="1">
    <citation type="submission" date="2020-03" db="EMBL/GenBank/DDBJ databases">
        <title>A high-quality chromosome-level genome assembly of a woody plant with both climbing and erect habits, Rhamnella rubrinervis.</title>
        <authorList>
            <person name="Lu Z."/>
            <person name="Yang Y."/>
            <person name="Zhu X."/>
            <person name="Sun Y."/>
        </authorList>
    </citation>
    <scope>NUCLEOTIDE SEQUENCE</scope>
    <source>
        <strain evidence="2">BYM</strain>
        <tissue evidence="2">Leaf</tissue>
    </source>
</reference>
<feature type="transmembrane region" description="Helical" evidence="1">
    <location>
        <begin position="150"/>
        <end position="173"/>
    </location>
</feature>